<dbReference type="CDD" id="cd02620">
    <property type="entry name" value="Peptidase_C1A_CathepsinB"/>
    <property type="match status" value="1"/>
</dbReference>
<feature type="signal peptide" evidence="8">
    <location>
        <begin position="1"/>
        <end position="21"/>
    </location>
</feature>
<dbReference type="Gene3D" id="3.90.70.10">
    <property type="entry name" value="Cysteine proteinases"/>
    <property type="match status" value="1"/>
</dbReference>
<dbReference type="eggNOG" id="KOG1543">
    <property type="taxonomic scope" value="Eukaryota"/>
</dbReference>
<dbReference type="GO" id="GO:0006508">
    <property type="term" value="P:proteolysis"/>
    <property type="evidence" value="ECO:0007669"/>
    <property type="project" value="UniProtKB-KW"/>
</dbReference>
<evidence type="ECO:0000256" key="8">
    <source>
        <dbReference type="SAM" id="SignalP"/>
    </source>
</evidence>
<evidence type="ECO:0000256" key="6">
    <source>
        <dbReference type="ARBA" id="ARBA00023145"/>
    </source>
</evidence>
<dbReference type="FunFam" id="3.90.70.10:FF:000031">
    <property type="entry name" value="Cathepsin B"/>
    <property type="match status" value="1"/>
</dbReference>
<keyword evidence="5" id="KW-0788">Thiol protease</keyword>
<evidence type="ECO:0000256" key="1">
    <source>
        <dbReference type="ARBA" id="ARBA00008455"/>
    </source>
</evidence>
<keyword evidence="3 8" id="KW-0732">Signal</keyword>
<dbReference type="PROSITE" id="PS00640">
    <property type="entry name" value="THIOL_PROTEASE_ASN"/>
    <property type="match status" value="1"/>
</dbReference>
<dbReference type="EMBL" id="CH963920">
    <property type="protein sequence ID" value="EDW77631.1"/>
    <property type="molecule type" value="Genomic_DNA"/>
</dbReference>
<dbReference type="InterPro" id="IPR000169">
    <property type="entry name" value="Pept_cys_AS"/>
</dbReference>
<dbReference type="InterPro" id="IPR012599">
    <property type="entry name" value="Propeptide_C1A"/>
</dbReference>
<dbReference type="SMR" id="B4N0L8"/>
<evidence type="ECO:0000256" key="7">
    <source>
        <dbReference type="ARBA" id="ARBA00023157"/>
    </source>
</evidence>
<evidence type="ECO:0000259" key="9">
    <source>
        <dbReference type="SMART" id="SM00645"/>
    </source>
</evidence>
<dbReference type="InterPro" id="IPR000668">
    <property type="entry name" value="Peptidase_C1A_C"/>
</dbReference>
<dbReference type="Pfam" id="PF00112">
    <property type="entry name" value="Peptidase_C1"/>
    <property type="match status" value="1"/>
</dbReference>
<dbReference type="InterPro" id="IPR013128">
    <property type="entry name" value="Peptidase_C1A"/>
</dbReference>
<dbReference type="InterPro" id="IPR025660">
    <property type="entry name" value="Pept_his_AS"/>
</dbReference>
<dbReference type="Proteomes" id="UP000007798">
    <property type="component" value="Unassembled WGS sequence"/>
</dbReference>
<dbReference type="OMA" id="PQLAWEY"/>
<dbReference type="SUPFAM" id="SSF54001">
    <property type="entry name" value="Cysteine proteinases"/>
    <property type="match status" value="1"/>
</dbReference>
<evidence type="ECO:0000256" key="4">
    <source>
        <dbReference type="ARBA" id="ARBA00022801"/>
    </source>
</evidence>
<name>B4N0L8_DROWI</name>
<dbReference type="STRING" id="7260.B4N0L8"/>
<evidence type="ECO:0000256" key="2">
    <source>
        <dbReference type="ARBA" id="ARBA00022670"/>
    </source>
</evidence>
<protein>
    <recommendedName>
        <fullName evidence="9">Peptidase C1A papain C-terminal domain-containing protein</fullName>
    </recommendedName>
</protein>
<keyword evidence="4 10" id="KW-0378">Hydrolase</keyword>
<evidence type="ECO:0000313" key="10">
    <source>
        <dbReference type="EMBL" id="EDW77631.1"/>
    </source>
</evidence>
<organism evidence="10 11">
    <name type="scientific">Drosophila willistoni</name>
    <name type="common">Fruit fly</name>
    <dbReference type="NCBI Taxonomy" id="7260"/>
    <lineage>
        <taxon>Eukaryota</taxon>
        <taxon>Metazoa</taxon>
        <taxon>Ecdysozoa</taxon>
        <taxon>Arthropoda</taxon>
        <taxon>Hexapoda</taxon>
        <taxon>Insecta</taxon>
        <taxon>Pterygota</taxon>
        <taxon>Neoptera</taxon>
        <taxon>Endopterygota</taxon>
        <taxon>Diptera</taxon>
        <taxon>Brachycera</taxon>
        <taxon>Muscomorpha</taxon>
        <taxon>Ephydroidea</taxon>
        <taxon>Drosophilidae</taxon>
        <taxon>Drosophila</taxon>
        <taxon>Sophophora</taxon>
    </lineage>
</organism>
<keyword evidence="2" id="KW-0645">Protease</keyword>
<dbReference type="AlphaFoldDB" id="B4N0L8"/>
<feature type="domain" description="Peptidase C1A papain C-terminal" evidence="9">
    <location>
        <begin position="89"/>
        <end position="338"/>
    </location>
</feature>
<dbReference type="Pfam" id="PF08127">
    <property type="entry name" value="Propeptide_C1"/>
    <property type="match status" value="1"/>
</dbReference>
<dbReference type="GO" id="GO:0004197">
    <property type="term" value="F:cysteine-type endopeptidase activity"/>
    <property type="evidence" value="ECO:0007669"/>
    <property type="project" value="InterPro"/>
</dbReference>
<dbReference type="SMART" id="SM00645">
    <property type="entry name" value="Pept_C1"/>
    <property type="match status" value="1"/>
</dbReference>
<keyword evidence="6" id="KW-0865">Zymogen</keyword>
<feature type="chain" id="PRO_5018631418" description="Peptidase C1A papain C-terminal domain-containing protein" evidence="8">
    <location>
        <begin position="22"/>
        <end position="341"/>
    </location>
</feature>
<dbReference type="OrthoDB" id="640249at2759"/>
<keyword evidence="11" id="KW-1185">Reference proteome</keyword>
<sequence>MERKIYFLWLLLVTFLTINDAADFLSDAFMEKVRRKAKTWNLGRNFHESISEKYLRGLMGVHEESYKYPLPDKQEVLGESDDEISLADLPVDFDARLRWTSCPTISEIREQGSCGSCWAIATTSVMSDRLCIGSNGVMNFRLSGLDMLSCCAICGFACQGGYPGAAWAYWARKGLVSGGDYGSQQGCQPYTIEPCDHSGNGSRPVCTVGGGVRCQHLCEPSYKVDFQRDKNFASKVYSISNDVLEIQKEIMTNGPVQAILTVYEDFLSYKTGVYYHLEGEKVGPHAVRILGWGVWGTKKVPYWLVANSWGSDWGDNGFFHIFRGENHCDIEGYIMAGLPKL</sequence>
<dbReference type="PANTHER" id="PTHR12411">
    <property type="entry name" value="CYSTEINE PROTEASE FAMILY C1-RELATED"/>
    <property type="match status" value="1"/>
</dbReference>
<dbReference type="PRINTS" id="PR00705">
    <property type="entry name" value="PAPAIN"/>
</dbReference>
<dbReference type="HOGENOM" id="CLU_012184_3_3_1"/>
<reference evidence="10 11" key="1">
    <citation type="journal article" date="2007" name="Nature">
        <title>Evolution of genes and genomes on the Drosophila phylogeny.</title>
        <authorList>
            <consortium name="Drosophila 12 Genomes Consortium"/>
            <person name="Clark A.G."/>
            <person name="Eisen M.B."/>
            <person name="Smith D.R."/>
            <person name="Bergman C.M."/>
            <person name="Oliver B."/>
            <person name="Markow T.A."/>
            <person name="Kaufman T.C."/>
            <person name="Kellis M."/>
            <person name="Gelbart W."/>
            <person name="Iyer V.N."/>
            <person name="Pollard D.A."/>
            <person name="Sackton T.B."/>
            <person name="Larracuente A.M."/>
            <person name="Singh N.D."/>
            <person name="Abad J.P."/>
            <person name="Abt D.N."/>
            <person name="Adryan B."/>
            <person name="Aguade M."/>
            <person name="Akashi H."/>
            <person name="Anderson W.W."/>
            <person name="Aquadro C.F."/>
            <person name="Ardell D.H."/>
            <person name="Arguello R."/>
            <person name="Artieri C.G."/>
            <person name="Barbash D.A."/>
            <person name="Barker D."/>
            <person name="Barsanti P."/>
            <person name="Batterham P."/>
            <person name="Batzoglou S."/>
            <person name="Begun D."/>
            <person name="Bhutkar A."/>
            <person name="Blanco E."/>
            <person name="Bosak S.A."/>
            <person name="Bradley R.K."/>
            <person name="Brand A.D."/>
            <person name="Brent M.R."/>
            <person name="Brooks A.N."/>
            <person name="Brown R.H."/>
            <person name="Butlin R.K."/>
            <person name="Caggese C."/>
            <person name="Calvi B.R."/>
            <person name="Bernardo de Carvalho A."/>
            <person name="Caspi A."/>
            <person name="Castrezana S."/>
            <person name="Celniker S.E."/>
            <person name="Chang J.L."/>
            <person name="Chapple C."/>
            <person name="Chatterji S."/>
            <person name="Chinwalla A."/>
            <person name="Civetta A."/>
            <person name="Clifton S.W."/>
            <person name="Comeron J.M."/>
            <person name="Costello J.C."/>
            <person name="Coyne J.A."/>
            <person name="Daub J."/>
            <person name="David R.G."/>
            <person name="Delcher A.L."/>
            <person name="Delehaunty K."/>
            <person name="Do C.B."/>
            <person name="Ebling H."/>
            <person name="Edwards K."/>
            <person name="Eickbush T."/>
            <person name="Evans J.D."/>
            <person name="Filipski A."/>
            <person name="Findeiss S."/>
            <person name="Freyhult E."/>
            <person name="Fulton L."/>
            <person name="Fulton R."/>
            <person name="Garcia A.C."/>
            <person name="Gardiner A."/>
            <person name="Garfield D.A."/>
            <person name="Garvin B.E."/>
            <person name="Gibson G."/>
            <person name="Gilbert D."/>
            <person name="Gnerre S."/>
            <person name="Godfrey J."/>
            <person name="Good R."/>
            <person name="Gotea V."/>
            <person name="Gravely B."/>
            <person name="Greenberg A.J."/>
            <person name="Griffiths-Jones S."/>
            <person name="Gross S."/>
            <person name="Guigo R."/>
            <person name="Gustafson E.A."/>
            <person name="Haerty W."/>
            <person name="Hahn M.W."/>
            <person name="Halligan D.L."/>
            <person name="Halpern A.L."/>
            <person name="Halter G.M."/>
            <person name="Han M.V."/>
            <person name="Heger A."/>
            <person name="Hillier L."/>
            <person name="Hinrichs A.S."/>
            <person name="Holmes I."/>
            <person name="Hoskins R.A."/>
            <person name="Hubisz M.J."/>
            <person name="Hultmark D."/>
            <person name="Huntley M.A."/>
            <person name="Jaffe D.B."/>
            <person name="Jagadeeshan S."/>
            <person name="Jeck W.R."/>
            <person name="Johnson J."/>
            <person name="Jones C.D."/>
            <person name="Jordan W.C."/>
            <person name="Karpen G.H."/>
            <person name="Kataoka E."/>
            <person name="Keightley P.D."/>
            <person name="Kheradpour P."/>
            <person name="Kirkness E.F."/>
            <person name="Koerich L.B."/>
            <person name="Kristiansen K."/>
            <person name="Kudrna D."/>
            <person name="Kulathinal R.J."/>
            <person name="Kumar S."/>
            <person name="Kwok R."/>
            <person name="Lander E."/>
            <person name="Langley C.H."/>
            <person name="Lapoint R."/>
            <person name="Lazzaro B.P."/>
            <person name="Lee S.J."/>
            <person name="Levesque L."/>
            <person name="Li R."/>
            <person name="Lin C.F."/>
            <person name="Lin M.F."/>
            <person name="Lindblad-Toh K."/>
            <person name="Llopart A."/>
            <person name="Long M."/>
            <person name="Low L."/>
            <person name="Lozovsky E."/>
            <person name="Lu J."/>
            <person name="Luo M."/>
            <person name="Machado C.A."/>
            <person name="Makalowski W."/>
            <person name="Marzo M."/>
            <person name="Matsuda M."/>
            <person name="Matzkin L."/>
            <person name="McAllister B."/>
            <person name="McBride C.S."/>
            <person name="McKernan B."/>
            <person name="McKernan K."/>
            <person name="Mendez-Lago M."/>
            <person name="Minx P."/>
            <person name="Mollenhauer M.U."/>
            <person name="Montooth K."/>
            <person name="Mount S.M."/>
            <person name="Mu X."/>
            <person name="Myers E."/>
            <person name="Negre B."/>
            <person name="Newfeld S."/>
            <person name="Nielsen R."/>
            <person name="Noor M.A."/>
            <person name="O'Grady P."/>
            <person name="Pachter L."/>
            <person name="Papaceit M."/>
            <person name="Parisi M.J."/>
            <person name="Parisi M."/>
            <person name="Parts L."/>
            <person name="Pedersen J.S."/>
            <person name="Pesole G."/>
            <person name="Phillippy A.M."/>
            <person name="Ponting C.P."/>
            <person name="Pop M."/>
            <person name="Porcelli D."/>
            <person name="Powell J.R."/>
            <person name="Prohaska S."/>
            <person name="Pruitt K."/>
            <person name="Puig M."/>
            <person name="Quesneville H."/>
            <person name="Ram K.R."/>
            <person name="Rand D."/>
            <person name="Rasmussen M.D."/>
            <person name="Reed L.K."/>
            <person name="Reenan R."/>
            <person name="Reily A."/>
            <person name="Remington K.A."/>
            <person name="Rieger T.T."/>
            <person name="Ritchie M.G."/>
            <person name="Robin C."/>
            <person name="Rogers Y.H."/>
            <person name="Rohde C."/>
            <person name="Rozas J."/>
            <person name="Rubenfield M.J."/>
            <person name="Ruiz A."/>
            <person name="Russo S."/>
            <person name="Salzberg S.L."/>
            <person name="Sanchez-Gracia A."/>
            <person name="Saranga D.J."/>
            <person name="Sato H."/>
            <person name="Schaeffer S.W."/>
            <person name="Schatz M.C."/>
            <person name="Schlenke T."/>
            <person name="Schwartz R."/>
            <person name="Segarra C."/>
            <person name="Singh R.S."/>
            <person name="Sirot L."/>
            <person name="Sirota M."/>
            <person name="Sisneros N.B."/>
            <person name="Smith C.D."/>
            <person name="Smith T.F."/>
            <person name="Spieth J."/>
            <person name="Stage D.E."/>
            <person name="Stark A."/>
            <person name="Stephan W."/>
            <person name="Strausberg R.L."/>
            <person name="Strempel S."/>
            <person name="Sturgill D."/>
            <person name="Sutton G."/>
            <person name="Sutton G.G."/>
            <person name="Tao W."/>
            <person name="Teichmann S."/>
            <person name="Tobari Y.N."/>
            <person name="Tomimura Y."/>
            <person name="Tsolas J.M."/>
            <person name="Valente V.L."/>
            <person name="Venter E."/>
            <person name="Venter J.C."/>
            <person name="Vicario S."/>
            <person name="Vieira F.G."/>
            <person name="Vilella A.J."/>
            <person name="Villasante A."/>
            <person name="Walenz B."/>
            <person name="Wang J."/>
            <person name="Wasserman M."/>
            <person name="Watts T."/>
            <person name="Wilson D."/>
            <person name="Wilson R.K."/>
            <person name="Wing R.A."/>
            <person name="Wolfner M.F."/>
            <person name="Wong A."/>
            <person name="Wong G.K."/>
            <person name="Wu C.I."/>
            <person name="Wu G."/>
            <person name="Yamamoto D."/>
            <person name="Yang H.P."/>
            <person name="Yang S.P."/>
            <person name="Yorke J.A."/>
            <person name="Yoshida K."/>
            <person name="Zdobnov E."/>
            <person name="Zhang P."/>
            <person name="Zhang Y."/>
            <person name="Zimin A.V."/>
            <person name="Baldwin J."/>
            <person name="Abdouelleil A."/>
            <person name="Abdulkadir J."/>
            <person name="Abebe A."/>
            <person name="Abera B."/>
            <person name="Abreu J."/>
            <person name="Acer S.C."/>
            <person name="Aftuck L."/>
            <person name="Alexander A."/>
            <person name="An P."/>
            <person name="Anderson E."/>
            <person name="Anderson S."/>
            <person name="Arachi H."/>
            <person name="Azer M."/>
            <person name="Bachantsang P."/>
            <person name="Barry A."/>
            <person name="Bayul T."/>
            <person name="Berlin A."/>
            <person name="Bessette D."/>
            <person name="Bloom T."/>
            <person name="Blye J."/>
            <person name="Boguslavskiy L."/>
            <person name="Bonnet C."/>
            <person name="Boukhgalter B."/>
            <person name="Bourzgui I."/>
            <person name="Brown A."/>
            <person name="Cahill P."/>
            <person name="Channer S."/>
            <person name="Cheshatsang Y."/>
            <person name="Chuda L."/>
            <person name="Citroen M."/>
            <person name="Collymore A."/>
            <person name="Cooke P."/>
            <person name="Costello M."/>
            <person name="D'Aco K."/>
            <person name="Daza R."/>
            <person name="De Haan G."/>
            <person name="DeGray S."/>
            <person name="DeMaso C."/>
            <person name="Dhargay N."/>
            <person name="Dooley K."/>
            <person name="Dooley E."/>
            <person name="Doricent M."/>
            <person name="Dorje P."/>
            <person name="Dorjee K."/>
            <person name="Dupes A."/>
            <person name="Elong R."/>
            <person name="Falk J."/>
            <person name="Farina A."/>
            <person name="Faro S."/>
            <person name="Ferguson D."/>
            <person name="Fisher S."/>
            <person name="Foley C.D."/>
            <person name="Franke A."/>
            <person name="Friedrich D."/>
            <person name="Gadbois L."/>
            <person name="Gearin G."/>
            <person name="Gearin C.R."/>
            <person name="Giannoukos G."/>
            <person name="Goode T."/>
            <person name="Graham J."/>
            <person name="Grandbois E."/>
            <person name="Grewal S."/>
            <person name="Gyaltsen K."/>
            <person name="Hafez N."/>
            <person name="Hagos B."/>
            <person name="Hall J."/>
            <person name="Henson C."/>
            <person name="Hollinger A."/>
            <person name="Honan T."/>
            <person name="Huard M.D."/>
            <person name="Hughes L."/>
            <person name="Hurhula B."/>
            <person name="Husby M.E."/>
            <person name="Kamat A."/>
            <person name="Kanga B."/>
            <person name="Kashin S."/>
            <person name="Khazanovich D."/>
            <person name="Kisner P."/>
            <person name="Lance K."/>
            <person name="Lara M."/>
            <person name="Lee W."/>
            <person name="Lennon N."/>
            <person name="Letendre F."/>
            <person name="LeVine R."/>
            <person name="Lipovsky A."/>
            <person name="Liu X."/>
            <person name="Liu J."/>
            <person name="Liu S."/>
            <person name="Lokyitsang T."/>
            <person name="Lokyitsang Y."/>
            <person name="Lubonja R."/>
            <person name="Lui A."/>
            <person name="MacDonald P."/>
            <person name="Magnisalis V."/>
            <person name="Maru K."/>
            <person name="Matthews C."/>
            <person name="McCusker W."/>
            <person name="McDonough S."/>
            <person name="Mehta T."/>
            <person name="Meldrim J."/>
            <person name="Meneus L."/>
            <person name="Mihai O."/>
            <person name="Mihalev A."/>
            <person name="Mihova T."/>
            <person name="Mittelman R."/>
            <person name="Mlenga V."/>
            <person name="Montmayeur A."/>
            <person name="Mulrain L."/>
            <person name="Navidi A."/>
            <person name="Naylor J."/>
            <person name="Negash T."/>
            <person name="Nguyen T."/>
            <person name="Nguyen N."/>
            <person name="Nicol R."/>
            <person name="Norbu C."/>
            <person name="Norbu N."/>
            <person name="Novod N."/>
            <person name="O'Neill B."/>
            <person name="Osman S."/>
            <person name="Markiewicz E."/>
            <person name="Oyono O.L."/>
            <person name="Patti C."/>
            <person name="Phunkhang P."/>
            <person name="Pierre F."/>
            <person name="Priest M."/>
            <person name="Raghuraman S."/>
            <person name="Rege F."/>
            <person name="Reyes R."/>
            <person name="Rise C."/>
            <person name="Rogov P."/>
            <person name="Ross K."/>
            <person name="Ryan E."/>
            <person name="Settipalli S."/>
            <person name="Shea T."/>
            <person name="Sherpa N."/>
            <person name="Shi L."/>
            <person name="Shih D."/>
            <person name="Sparrow T."/>
            <person name="Spaulding J."/>
            <person name="Stalker J."/>
            <person name="Stange-Thomann N."/>
            <person name="Stavropoulos S."/>
            <person name="Stone C."/>
            <person name="Strader C."/>
            <person name="Tesfaye S."/>
            <person name="Thomson T."/>
            <person name="Thoulutsang Y."/>
            <person name="Thoulutsang D."/>
            <person name="Topham K."/>
            <person name="Topping I."/>
            <person name="Tsamla T."/>
            <person name="Vassiliev H."/>
            <person name="Vo A."/>
            <person name="Wangchuk T."/>
            <person name="Wangdi T."/>
            <person name="Weiand M."/>
            <person name="Wilkinson J."/>
            <person name="Wilson A."/>
            <person name="Yadav S."/>
            <person name="Young G."/>
            <person name="Yu Q."/>
            <person name="Zembek L."/>
            <person name="Zhong D."/>
            <person name="Zimmer A."/>
            <person name="Zwirko Z."/>
            <person name="Jaffe D.B."/>
            <person name="Alvarez P."/>
            <person name="Brockman W."/>
            <person name="Butler J."/>
            <person name="Chin C."/>
            <person name="Gnerre S."/>
            <person name="Grabherr M."/>
            <person name="Kleber M."/>
            <person name="Mauceli E."/>
            <person name="MacCallum I."/>
        </authorList>
    </citation>
    <scope>NUCLEOTIDE SEQUENCE [LARGE SCALE GENOMIC DNA]</scope>
    <source>
        <strain evidence="11">Tucson 14030-0811.24</strain>
    </source>
</reference>
<dbReference type="PROSITE" id="PS00139">
    <property type="entry name" value="THIOL_PROTEASE_CYS"/>
    <property type="match status" value="1"/>
</dbReference>
<proteinExistence type="inferred from homology"/>
<evidence type="ECO:0000256" key="3">
    <source>
        <dbReference type="ARBA" id="ARBA00022729"/>
    </source>
</evidence>
<dbReference type="InterPro" id="IPR038765">
    <property type="entry name" value="Papain-like_cys_pep_sf"/>
</dbReference>
<dbReference type="InParanoid" id="B4N0L8"/>
<evidence type="ECO:0000256" key="5">
    <source>
        <dbReference type="ARBA" id="ARBA00022807"/>
    </source>
</evidence>
<gene>
    <name evidence="10" type="primary">Dwil\GK24603</name>
    <name evidence="10" type="ORF">Dwil_GK24603</name>
</gene>
<evidence type="ECO:0000313" key="11">
    <source>
        <dbReference type="Proteomes" id="UP000007798"/>
    </source>
</evidence>
<comment type="similarity">
    <text evidence="1">Belongs to the peptidase C1 family.</text>
</comment>
<dbReference type="PhylomeDB" id="B4N0L8"/>
<dbReference type="PROSITE" id="PS00639">
    <property type="entry name" value="THIOL_PROTEASE_HIS"/>
    <property type="match status" value="1"/>
</dbReference>
<dbReference type="InterPro" id="IPR025661">
    <property type="entry name" value="Pept_asp_AS"/>
</dbReference>
<keyword evidence="7" id="KW-1015">Disulfide bond</keyword>
<accession>B4N0L8</accession>